<evidence type="ECO:0008006" key="4">
    <source>
        <dbReference type="Google" id="ProtNLM"/>
    </source>
</evidence>
<evidence type="ECO:0000313" key="3">
    <source>
        <dbReference type="Proteomes" id="UP001496674"/>
    </source>
</evidence>
<feature type="signal peptide" evidence="1">
    <location>
        <begin position="1"/>
        <end position="19"/>
    </location>
</feature>
<keyword evidence="3" id="KW-1185">Reference proteome</keyword>
<sequence length="157" mass="17073">MKKLILTIILGAVSFSSCSFETPESPAIKMESCTVNGESVSLPLPSVKAGDVVELTLDLEGNGSELQTFQADADADDVKMSLTDYDKSRVTDDKNFTNIDECLLRFVDGVTISSVKVKATVQQKNDAKMCMKFYLSAKSASEGTALEIDMNRDNIKN</sequence>
<accession>A0ABN6Z6P4</accession>
<dbReference type="RefSeq" id="WP_353332089.1">
    <property type="nucleotide sequence ID" value="NZ_AP028055.1"/>
</dbReference>
<gene>
    <name evidence="2" type="ORF">BSYN_00140</name>
</gene>
<organism evidence="2 3">
    <name type="scientific">Bacteroides sedimenti</name>
    <dbReference type="NCBI Taxonomy" id="2136147"/>
    <lineage>
        <taxon>Bacteria</taxon>
        <taxon>Pseudomonadati</taxon>
        <taxon>Bacteroidota</taxon>
        <taxon>Bacteroidia</taxon>
        <taxon>Bacteroidales</taxon>
        <taxon>Bacteroidaceae</taxon>
        <taxon>Bacteroides</taxon>
    </lineage>
</organism>
<reference evidence="2 3" key="1">
    <citation type="submission" date="2023-04" db="EMBL/GenBank/DDBJ databases">
        <title>Draft genome sequence of acteroides sedimenti strain YN3PY1.</title>
        <authorList>
            <person name="Yoshida N."/>
        </authorList>
    </citation>
    <scope>NUCLEOTIDE SEQUENCE [LARGE SCALE GENOMIC DNA]</scope>
    <source>
        <strain evidence="2 3">YN3PY1</strain>
    </source>
</reference>
<dbReference type="EMBL" id="AP028055">
    <property type="protein sequence ID" value="BEG97749.1"/>
    <property type="molecule type" value="Genomic_DNA"/>
</dbReference>
<feature type="chain" id="PRO_5047120965" description="DUF4625 domain-containing protein" evidence="1">
    <location>
        <begin position="20"/>
        <end position="157"/>
    </location>
</feature>
<dbReference type="InterPro" id="IPR032216">
    <property type="entry name" value="DUF5035"/>
</dbReference>
<proteinExistence type="predicted"/>
<name>A0ABN6Z6P4_9BACE</name>
<dbReference type="Proteomes" id="UP001496674">
    <property type="component" value="Chromosome"/>
</dbReference>
<dbReference type="Pfam" id="PF16438">
    <property type="entry name" value="DUF5035"/>
    <property type="match status" value="1"/>
</dbReference>
<keyword evidence="1" id="KW-0732">Signal</keyword>
<evidence type="ECO:0000313" key="2">
    <source>
        <dbReference type="EMBL" id="BEG97749.1"/>
    </source>
</evidence>
<protein>
    <recommendedName>
        <fullName evidence="4">DUF4625 domain-containing protein</fullName>
    </recommendedName>
</protein>
<evidence type="ECO:0000256" key="1">
    <source>
        <dbReference type="SAM" id="SignalP"/>
    </source>
</evidence>
<dbReference type="PROSITE" id="PS51257">
    <property type="entry name" value="PROKAR_LIPOPROTEIN"/>
    <property type="match status" value="1"/>
</dbReference>